<keyword evidence="1" id="KW-1133">Transmembrane helix</keyword>
<keyword evidence="1" id="KW-0812">Transmembrane</keyword>
<keyword evidence="3" id="KW-0645">Protease</keyword>
<dbReference type="AlphaFoldDB" id="A0A7L7LAT6"/>
<feature type="transmembrane region" description="Helical" evidence="1">
    <location>
        <begin position="58"/>
        <end position="76"/>
    </location>
</feature>
<reference evidence="3 4" key="1">
    <citation type="submission" date="2020-08" db="EMBL/GenBank/DDBJ databases">
        <title>Adhaeribacter dokdonensis sp. nov., isolated from the rhizosphere of Elymus tsukushiensis, a plant native to the Dokdo Islands, Republic of Korea.</title>
        <authorList>
            <person name="Ghim S.Y."/>
        </authorList>
    </citation>
    <scope>NUCLEOTIDE SEQUENCE [LARGE SCALE GENOMIC DNA]</scope>
    <source>
        <strain evidence="3 4">KUDC8001</strain>
    </source>
</reference>
<accession>A0A7L7LAT6</accession>
<dbReference type="KEGG" id="add:HUW48_18805"/>
<dbReference type="GO" id="GO:0080120">
    <property type="term" value="P:CAAX-box protein maturation"/>
    <property type="evidence" value="ECO:0007669"/>
    <property type="project" value="UniProtKB-ARBA"/>
</dbReference>
<dbReference type="EMBL" id="CP055153">
    <property type="protein sequence ID" value="QMU29948.1"/>
    <property type="molecule type" value="Genomic_DNA"/>
</dbReference>
<evidence type="ECO:0000259" key="2">
    <source>
        <dbReference type="Pfam" id="PF02517"/>
    </source>
</evidence>
<dbReference type="GO" id="GO:0008237">
    <property type="term" value="F:metallopeptidase activity"/>
    <property type="evidence" value="ECO:0007669"/>
    <property type="project" value="UniProtKB-KW"/>
</dbReference>
<dbReference type="RefSeq" id="WP_182412407.1">
    <property type="nucleotide sequence ID" value="NZ_CP055153.1"/>
</dbReference>
<sequence length="166" mass="19305">MKKEEVDASNKFQQYIKMDSWQQLLLNLTVFSLIPAFCEEVFFRGTMQPLWYKCLPKPWLAVFITAFLFSLLHFQFQGFLPRFLAGVVFGGIFYLSGSLWLSISSHILYNSSVVLLNYANQHSQVNIISLGKILLNPLLLIVAALGMAILFFQMYQGRYKKYYYNK</sequence>
<feature type="transmembrane region" description="Helical" evidence="1">
    <location>
        <begin position="133"/>
        <end position="152"/>
    </location>
</feature>
<evidence type="ECO:0000313" key="3">
    <source>
        <dbReference type="EMBL" id="QMU29948.1"/>
    </source>
</evidence>
<protein>
    <submittedName>
        <fullName evidence="3">CPBP family intramembrane metalloprotease</fullName>
    </submittedName>
</protein>
<dbReference type="Proteomes" id="UP000514509">
    <property type="component" value="Chromosome"/>
</dbReference>
<dbReference type="PANTHER" id="PTHR43592:SF15">
    <property type="entry name" value="CAAX AMINO TERMINAL PROTEASE FAMILY PROTEIN"/>
    <property type="match status" value="1"/>
</dbReference>
<proteinExistence type="predicted"/>
<evidence type="ECO:0000313" key="4">
    <source>
        <dbReference type="Proteomes" id="UP000514509"/>
    </source>
</evidence>
<dbReference type="PANTHER" id="PTHR43592">
    <property type="entry name" value="CAAX AMINO TERMINAL PROTEASE"/>
    <property type="match status" value="1"/>
</dbReference>
<gene>
    <name evidence="3" type="ORF">HUW48_18805</name>
</gene>
<dbReference type="GO" id="GO:0004175">
    <property type="term" value="F:endopeptidase activity"/>
    <property type="evidence" value="ECO:0007669"/>
    <property type="project" value="UniProtKB-ARBA"/>
</dbReference>
<name>A0A7L7LAT6_9BACT</name>
<keyword evidence="3" id="KW-0378">Hydrolase</keyword>
<feature type="transmembrane region" description="Helical" evidence="1">
    <location>
        <begin position="21"/>
        <end position="38"/>
    </location>
</feature>
<evidence type="ECO:0000256" key="1">
    <source>
        <dbReference type="SAM" id="Phobius"/>
    </source>
</evidence>
<dbReference type="Pfam" id="PF02517">
    <property type="entry name" value="Rce1-like"/>
    <property type="match status" value="1"/>
</dbReference>
<dbReference type="GO" id="GO:0006508">
    <property type="term" value="P:proteolysis"/>
    <property type="evidence" value="ECO:0007669"/>
    <property type="project" value="UniProtKB-KW"/>
</dbReference>
<feature type="domain" description="CAAX prenyl protease 2/Lysostaphin resistance protein A-like" evidence="2">
    <location>
        <begin position="22"/>
        <end position="111"/>
    </location>
</feature>
<dbReference type="InterPro" id="IPR003675">
    <property type="entry name" value="Rce1/LyrA-like_dom"/>
</dbReference>
<keyword evidence="4" id="KW-1185">Reference proteome</keyword>
<keyword evidence="3" id="KW-0482">Metalloprotease</keyword>
<feature type="transmembrane region" description="Helical" evidence="1">
    <location>
        <begin position="83"/>
        <end position="103"/>
    </location>
</feature>
<organism evidence="3 4">
    <name type="scientific">Adhaeribacter radiodurans</name>
    <dbReference type="NCBI Taxonomy" id="2745197"/>
    <lineage>
        <taxon>Bacteria</taxon>
        <taxon>Pseudomonadati</taxon>
        <taxon>Bacteroidota</taxon>
        <taxon>Cytophagia</taxon>
        <taxon>Cytophagales</taxon>
        <taxon>Hymenobacteraceae</taxon>
        <taxon>Adhaeribacter</taxon>
    </lineage>
</organism>
<keyword evidence="1" id="KW-0472">Membrane</keyword>